<keyword evidence="1" id="KW-1133">Transmembrane helix</keyword>
<gene>
    <name evidence="3" type="ORF">BKM31_23530</name>
</gene>
<reference evidence="4" key="1">
    <citation type="journal article" date="2017" name="Med. Chem. Commun.">
        <title>Nonomuraea sp. ATCC 55076 harbours the largest actinomycete chromosome to date and the kistamicin biosynthetic gene cluster.</title>
        <authorList>
            <person name="Nazari B."/>
            <person name="Forneris C.C."/>
            <person name="Gibson M.I."/>
            <person name="Moon K."/>
            <person name="Schramma K.R."/>
            <person name="Seyedsayamdost M.R."/>
        </authorList>
    </citation>
    <scope>NUCLEOTIDE SEQUENCE [LARGE SCALE GENOMIC DNA]</scope>
    <source>
        <strain evidence="4">ATCC 55076</strain>
    </source>
</reference>
<feature type="transmembrane region" description="Helical" evidence="1">
    <location>
        <begin position="291"/>
        <end position="310"/>
    </location>
</feature>
<feature type="transmembrane region" description="Helical" evidence="1">
    <location>
        <begin position="6"/>
        <end position="25"/>
    </location>
</feature>
<dbReference type="RefSeq" id="WP_080040236.1">
    <property type="nucleotide sequence ID" value="NZ_CP017717.1"/>
</dbReference>
<organism evidence="3 4">
    <name type="scientific">[Actinomadura] parvosata subsp. kistnae</name>
    <dbReference type="NCBI Taxonomy" id="1909395"/>
    <lineage>
        <taxon>Bacteria</taxon>
        <taxon>Bacillati</taxon>
        <taxon>Actinomycetota</taxon>
        <taxon>Actinomycetes</taxon>
        <taxon>Streptosporangiales</taxon>
        <taxon>Streptosporangiaceae</taxon>
        <taxon>Nonomuraea</taxon>
    </lineage>
</organism>
<evidence type="ECO:0000256" key="1">
    <source>
        <dbReference type="SAM" id="Phobius"/>
    </source>
</evidence>
<dbReference type="InterPro" id="IPR002035">
    <property type="entry name" value="VWF_A"/>
</dbReference>
<dbReference type="Gene3D" id="3.40.50.410">
    <property type="entry name" value="von Willebrand factor, type A domain"/>
    <property type="match status" value="1"/>
</dbReference>
<dbReference type="Pfam" id="PF13519">
    <property type="entry name" value="VWA_2"/>
    <property type="match status" value="1"/>
</dbReference>
<dbReference type="Proteomes" id="UP000190797">
    <property type="component" value="Chromosome"/>
</dbReference>
<keyword evidence="1" id="KW-0812">Transmembrane</keyword>
<protein>
    <submittedName>
        <fullName evidence="3">VWA domain-containing protein</fullName>
    </submittedName>
</protein>
<proteinExistence type="predicted"/>
<dbReference type="STRING" id="1909395.BKM31_23530"/>
<dbReference type="OrthoDB" id="8882959at2"/>
<sequence length="315" mass="33489">MTFLAPGWLWLFVLVLLLVAGYIASMFARRRYTVRFTNLALLNLVAPAGPGWRRHVAPALFLVMMSLLVIGAAKPADQVRVPRDRATIMIALDVSLSMDADDVQPDRISAAKSAAQAFAKELPDRFNVGVVSFARSANVVISPTTDHQAVVTAIGNLTTRPGTAIGEAVFNALESVRSFDQQAATDPPPAAIVLLSDGDNTSGRSVNEAIEAAQQARVPVSTIAYGTQEGTVDIDGRPVNVPVNKQTLQSLSDGTSGRAYTAESGSELREVYEQIGTSLGYKLVNQEITQWFIVAAILAGLLVAGAAVLFGSRIP</sequence>
<dbReference type="EMBL" id="CP017717">
    <property type="protein sequence ID" value="AQZ64037.1"/>
    <property type="molecule type" value="Genomic_DNA"/>
</dbReference>
<keyword evidence="1" id="KW-0472">Membrane</keyword>
<dbReference type="AlphaFoldDB" id="A0A1V0A1H1"/>
<feature type="transmembrane region" description="Helical" evidence="1">
    <location>
        <begin position="55"/>
        <end position="73"/>
    </location>
</feature>
<dbReference type="SUPFAM" id="SSF53300">
    <property type="entry name" value="vWA-like"/>
    <property type="match status" value="1"/>
</dbReference>
<dbReference type="InterPro" id="IPR036465">
    <property type="entry name" value="vWFA_dom_sf"/>
</dbReference>
<evidence type="ECO:0000313" key="3">
    <source>
        <dbReference type="EMBL" id="AQZ64037.1"/>
    </source>
</evidence>
<name>A0A1V0A1H1_9ACTN</name>
<dbReference type="PANTHER" id="PTHR37947:SF1">
    <property type="entry name" value="BLL2462 PROTEIN"/>
    <property type="match status" value="1"/>
</dbReference>
<dbReference type="PROSITE" id="PS50234">
    <property type="entry name" value="VWFA"/>
    <property type="match status" value="1"/>
</dbReference>
<dbReference type="SMART" id="SM00327">
    <property type="entry name" value="VWA"/>
    <property type="match status" value="1"/>
</dbReference>
<keyword evidence="4" id="KW-1185">Reference proteome</keyword>
<evidence type="ECO:0000259" key="2">
    <source>
        <dbReference type="PROSITE" id="PS50234"/>
    </source>
</evidence>
<evidence type="ECO:0000313" key="4">
    <source>
        <dbReference type="Proteomes" id="UP000190797"/>
    </source>
</evidence>
<feature type="domain" description="VWFA" evidence="2">
    <location>
        <begin position="87"/>
        <end position="275"/>
    </location>
</feature>
<dbReference type="KEGG" id="noa:BKM31_23530"/>
<accession>A0A1V0A1H1</accession>
<dbReference type="PANTHER" id="PTHR37947">
    <property type="entry name" value="BLL2462 PROTEIN"/>
    <property type="match status" value="1"/>
</dbReference>